<proteinExistence type="predicted"/>
<reference evidence="2 3" key="1">
    <citation type="journal article" date="2022" name="bioRxiv">
        <title>Genomics of Preaxostyla Flagellates Illuminates Evolutionary Transitions and the Path Towards Mitochondrial Loss.</title>
        <authorList>
            <person name="Novak L.V.F."/>
            <person name="Treitli S.C."/>
            <person name="Pyrih J."/>
            <person name="Halakuc P."/>
            <person name="Pipaliya S.V."/>
            <person name="Vacek V."/>
            <person name="Brzon O."/>
            <person name="Soukal P."/>
            <person name="Eme L."/>
            <person name="Dacks J.B."/>
            <person name="Karnkowska A."/>
            <person name="Elias M."/>
            <person name="Hampl V."/>
        </authorList>
    </citation>
    <scope>NUCLEOTIDE SEQUENCE [LARGE SCALE GENOMIC DNA]</scope>
    <source>
        <strain evidence="2">NAU3</strain>
        <tissue evidence="2">Gut</tissue>
    </source>
</reference>
<feature type="region of interest" description="Disordered" evidence="1">
    <location>
        <begin position="1"/>
        <end position="20"/>
    </location>
</feature>
<protein>
    <submittedName>
        <fullName evidence="2">Uncharacterized protein</fullName>
    </submittedName>
</protein>
<evidence type="ECO:0000256" key="1">
    <source>
        <dbReference type="SAM" id="MobiDB-lite"/>
    </source>
</evidence>
<dbReference type="EMBL" id="JARBJD010000242">
    <property type="protein sequence ID" value="KAK2945961.1"/>
    <property type="molecule type" value="Genomic_DNA"/>
</dbReference>
<gene>
    <name evidence="2" type="ORF">BLNAU_19105</name>
</gene>
<accession>A0ABQ9X2G0</accession>
<evidence type="ECO:0000313" key="3">
    <source>
        <dbReference type="Proteomes" id="UP001281761"/>
    </source>
</evidence>
<keyword evidence="3" id="KW-1185">Reference proteome</keyword>
<sequence length="163" mass="18009">MTSHGQKFTGTQQCVGKGYNKRSHNQVERLVELHRELNRDEEERKVTFSSQILQDLSKERNQSVLTGGTDYTHHISSSRKRRHFVMAAIGCASQGTSAGTHLVDWLSLLHTHEATGGKTFSTFPCTIGFATPANIITIPIELFDSGFSIFSSGKPALHNLHSA</sequence>
<name>A0ABQ9X2G0_9EUKA</name>
<evidence type="ECO:0000313" key="2">
    <source>
        <dbReference type="EMBL" id="KAK2945961.1"/>
    </source>
</evidence>
<comment type="caution">
    <text evidence="2">The sequence shown here is derived from an EMBL/GenBank/DDBJ whole genome shotgun (WGS) entry which is preliminary data.</text>
</comment>
<dbReference type="Proteomes" id="UP001281761">
    <property type="component" value="Unassembled WGS sequence"/>
</dbReference>
<organism evidence="2 3">
    <name type="scientific">Blattamonas nauphoetae</name>
    <dbReference type="NCBI Taxonomy" id="2049346"/>
    <lineage>
        <taxon>Eukaryota</taxon>
        <taxon>Metamonada</taxon>
        <taxon>Preaxostyla</taxon>
        <taxon>Oxymonadida</taxon>
        <taxon>Blattamonas</taxon>
    </lineage>
</organism>
<feature type="compositionally biased region" description="Polar residues" evidence="1">
    <location>
        <begin position="1"/>
        <end position="14"/>
    </location>
</feature>